<evidence type="ECO:0000313" key="3">
    <source>
        <dbReference type="EMBL" id="AYJ85009.1"/>
    </source>
</evidence>
<proteinExistence type="predicted"/>
<name>A0A494T6J5_SPHPE</name>
<keyword evidence="1" id="KW-1133">Transmembrane helix</keyword>
<keyword evidence="3" id="KW-0378">Hydrolase</keyword>
<evidence type="ECO:0000259" key="2">
    <source>
        <dbReference type="Pfam" id="PF07486"/>
    </source>
</evidence>
<sequence length="220" mass="24427">MAQRRTTYLTRRVRSSGASRNAVSEHWLLLSLISLILVAGTFTHWQLTTRDHNVPKRMTAAQARASNAAVPIQARRRVRASPYHFRSGPAAREQATECLATAALYEAGDDRRGQSAVIQVILNRVRAPGFPDTICGVVYQGNARTTGCQFSFTCDKSFARRPVHLGWASARRTARGALAGQVFSDVGGATHYHANWMVPYWRDTLTKVAQVGSHLFYVRN</sequence>
<dbReference type="InterPro" id="IPR011105">
    <property type="entry name" value="Cell_wall_hydrolase_SleB"/>
</dbReference>
<keyword evidence="1" id="KW-0472">Membrane</keyword>
<keyword evidence="1" id="KW-0812">Transmembrane</keyword>
<dbReference type="Gene3D" id="1.10.10.2520">
    <property type="entry name" value="Cell wall hydrolase SleB, domain 1"/>
    <property type="match status" value="1"/>
</dbReference>
<gene>
    <name evidence="3" type="ORF">D3Y57_02885</name>
</gene>
<evidence type="ECO:0000256" key="1">
    <source>
        <dbReference type="SAM" id="Phobius"/>
    </source>
</evidence>
<dbReference type="KEGG" id="spha:D3Y57_02885"/>
<feature type="domain" description="Cell wall hydrolase SleB" evidence="2">
    <location>
        <begin position="108"/>
        <end position="217"/>
    </location>
</feature>
<dbReference type="OrthoDB" id="9785345at2"/>
<dbReference type="GO" id="GO:0016787">
    <property type="term" value="F:hydrolase activity"/>
    <property type="evidence" value="ECO:0007669"/>
    <property type="project" value="UniProtKB-KW"/>
</dbReference>
<keyword evidence="4" id="KW-1185">Reference proteome</keyword>
<protein>
    <submittedName>
        <fullName evidence="3">Cell wall hydrolase</fullName>
    </submittedName>
</protein>
<reference evidence="3 4" key="1">
    <citation type="submission" date="2018-09" db="EMBL/GenBank/DDBJ databases">
        <title>Sphingomonas peninsula sp. nov., isolated from fildes peninsula, Antarctic soil.</title>
        <authorList>
            <person name="Yingchao G."/>
        </authorList>
    </citation>
    <scope>NUCLEOTIDE SEQUENCE [LARGE SCALE GENOMIC DNA]</scope>
    <source>
        <strain evidence="3 4">YZ-8</strain>
        <plasmid evidence="3 4">unnamed1</plasmid>
    </source>
</reference>
<evidence type="ECO:0000313" key="4">
    <source>
        <dbReference type="Proteomes" id="UP000276254"/>
    </source>
</evidence>
<dbReference type="Proteomes" id="UP000276254">
    <property type="component" value="Plasmid unnamed1"/>
</dbReference>
<geneLocation type="plasmid" evidence="3">
    <name>unnamed1</name>
</geneLocation>
<dbReference type="AlphaFoldDB" id="A0A494T6J5"/>
<organism evidence="3 4">
    <name type="scientific">Sphingomonas paeninsulae</name>
    <dbReference type="NCBI Taxonomy" id="2319844"/>
    <lineage>
        <taxon>Bacteria</taxon>
        <taxon>Pseudomonadati</taxon>
        <taxon>Pseudomonadota</taxon>
        <taxon>Alphaproteobacteria</taxon>
        <taxon>Sphingomonadales</taxon>
        <taxon>Sphingomonadaceae</taxon>
        <taxon>Sphingomonas</taxon>
    </lineage>
</organism>
<keyword evidence="3" id="KW-0614">Plasmid</keyword>
<dbReference type="InterPro" id="IPR042047">
    <property type="entry name" value="SleB_dom1"/>
</dbReference>
<dbReference type="Pfam" id="PF07486">
    <property type="entry name" value="Hydrolase_2"/>
    <property type="match status" value="1"/>
</dbReference>
<accession>A0A494T6J5</accession>
<feature type="transmembrane region" description="Helical" evidence="1">
    <location>
        <begin position="27"/>
        <end position="47"/>
    </location>
</feature>
<dbReference type="RefSeq" id="WP_121151170.1">
    <property type="nucleotide sequence ID" value="NZ_CP032828.1"/>
</dbReference>
<dbReference type="EMBL" id="CP032828">
    <property type="protein sequence ID" value="AYJ85009.1"/>
    <property type="molecule type" value="Genomic_DNA"/>
</dbReference>